<evidence type="ECO:0000256" key="2">
    <source>
        <dbReference type="ARBA" id="ARBA00023125"/>
    </source>
</evidence>
<dbReference type="SMART" id="SM00342">
    <property type="entry name" value="HTH_ARAC"/>
    <property type="match status" value="1"/>
</dbReference>
<reference evidence="5 6" key="1">
    <citation type="submission" date="2023-04" db="EMBL/GenBank/DDBJ databases">
        <title>A novel bacteria isolated from coastal sediment.</title>
        <authorList>
            <person name="Liu X.-J."/>
            <person name="Du Z.-J."/>
        </authorList>
    </citation>
    <scope>NUCLEOTIDE SEQUENCE [LARGE SCALE GENOMIC DNA]</scope>
    <source>
        <strain evidence="5 6">SDUM461003</strain>
    </source>
</reference>
<evidence type="ECO:0000256" key="1">
    <source>
        <dbReference type="ARBA" id="ARBA00023015"/>
    </source>
</evidence>
<dbReference type="InterPro" id="IPR009057">
    <property type="entry name" value="Homeodomain-like_sf"/>
</dbReference>
<sequence>MKAELSYMNWRDLDAHLVWIYSGAPVLQSGRFQSRDSSAWLMLQGELEIEGGAQTIGAGEWVFVPRKSHRRVFSSDAKIISVKFVLSWPDGRLLFEPSQVLSMPSVQCPKLERAVRALLKYVKKIQLEAGNAMHAQSLSLEEYLQSKQLFETWLMAYLEAMMALGMDAYLSRREDVRVVRAKRGLEQHPLHTPLDLRGIAGDVGLSLGHADTLFHQSYGQTMRAYYDARRYTAACHWLSRTQMPIKEIAFNLAFKDAATFSHWFKRHAQRAPRHYREWATQQIG</sequence>
<evidence type="ECO:0000313" key="6">
    <source>
        <dbReference type="Proteomes" id="UP001225316"/>
    </source>
</evidence>
<accession>A0ABU1ASZ0</accession>
<keyword evidence="2" id="KW-0238">DNA-binding</keyword>
<feature type="domain" description="HTH araC/xylS-type" evidence="4">
    <location>
        <begin position="179"/>
        <end position="278"/>
    </location>
</feature>
<dbReference type="EMBL" id="JARXHW010000012">
    <property type="protein sequence ID" value="MDQ8207282.1"/>
    <property type="molecule type" value="Genomic_DNA"/>
</dbReference>
<evidence type="ECO:0000313" key="5">
    <source>
        <dbReference type="EMBL" id="MDQ8207282.1"/>
    </source>
</evidence>
<dbReference type="Gene3D" id="1.10.10.60">
    <property type="entry name" value="Homeodomain-like"/>
    <property type="match status" value="2"/>
</dbReference>
<organism evidence="5 6">
    <name type="scientific">Thalassobacterium maritimum</name>
    <dbReference type="NCBI Taxonomy" id="3041265"/>
    <lineage>
        <taxon>Bacteria</taxon>
        <taxon>Pseudomonadati</taxon>
        <taxon>Verrucomicrobiota</taxon>
        <taxon>Opitutia</taxon>
        <taxon>Puniceicoccales</taxon>
        <taxon>Coraliomargaritaceae</taxon>
        <taxon>Thalassobacterium</taxon>
    </lineage>
</organism>
<dbReference type="PANTHER" id="PTHR43280:SF2">
    <property type="entry name" value="HTH-TYPE TRANSCRIPTIONAL REGULATOR EXSA"/>
    <property type="match status" value="1"/>
</dbReference>
<proteinExistence type="predicted"/>
<keyword evidence="1" id="KW-0805">Transcription regulation</keyword>
<dbReference type="PANTHER" id="PTHR43280">
    <property type="entry name" value="ARAC-FAMILY TRANSCRIPTIONAL REGULATOR"/>
    <property type="match status" value="1"/>
</dbReference>
<keyword evidence="3" id="KW-0804">Transcription</keyword>
<dbReference type="SUPFAM" id="SSF46689">
    <property type="entry name" value="Homeodomain-like"/>
    <property type="match status" value="1"/>
</dbReference>
<dbReference type="PROSITE" id="PS01124">
    <property type="entry name" value="HTH_ARAC_FAMILY_2"/>
    <property type="match status" value="1"/>
</dbReference>
<name>A0ABU1ASZ0_9BACT</name>
<dbReference type="Proteomes" id="UP001225316">
    <property type="component" value="Unassembled WGS sequence"/>
</dbReference>
<comment type="caution">
    <text evidence="5">The sequence shown here is derived from an EMBL/GenBank/DDBJ whole genome shotgun (WGS) entry which is preliminary data.</text>
</comment>
<dbReference type="InterPro" id="IPR018060">
    <property type="entry name" value="HTH_AraC"/>
</dbReference>
<gene>
    <name evidence="5" type="ORF">QEH52_07170</name>
</gene>
<dbReference type="Pfam" id="PF12833">
    <property type="entry name" value="HTH_18"/>
    <property type="match status" value="1"/>
</dbReference>
<keyword evidence="6" id="KW-1185">Reference proteome</keyword>
<dbReference type="RefSeq" id="WP_308949416.1">
    <property type="nucleotide sequence ID" value="NZ_JARXHW010000012.1"/>
</dbReference>
<protein>
    <submittedName>
        <fullName evidence="5">AraC family transcriptional regulator</fullName>
    </submittedName>
</protein>
<evidence type="ECO:0000259" key="4">
    <source>
        <dbReference type="PROSITE" id="PS01124"/>
    </source>
</evidence>
<evidence type="ECO:0000256" key="3">
    <source>
        <dbReference type="ARBA" id="ARBA00023163"/>
    </source>
</evidence>